<dbReference type="Gene3D" id="1.10.287.950">
    <property type="entry name" value="Methyl-accepting chemotaxis protein"/>
    <property type="match status" value="1"/>
</dbReference>
<accession>A0A343TM19</accession>
<comment type="similarity">
    <text evidence="2">Belongs to the methyl-accepting chemotaxis (MCP) protein family.</text>
</comment>
<dbReference type="SUPFAM" id="SSF58104">
    <property type="entry name" value="Methyl-accepting chemotaxis protein (MCP) signaling domain"/>
    <property type="match status" value="1"/>
</dbReference>
<proteinExistence type="inferred from homology"/>
<keyword evidence="1 3" id="KW-0807">Transducer</keyword>
<dbReference type="Proteomes" id="UP000263012">
    <property type="component" value="Chromosome"/>
</dbReference>
<feature type="domain" description="Methyl-accepting transducer" evidence="4">
    <location>
        <begin position="9"/>
        <end position="72"/>
    </location>
</feature>
<reference evidence="6" key="1">
    <citation type="submission" date="2017-11" db="EMBL/GenBank/DDBJ databases">
        <title>Phenotypic and genomic properties of facultatively anaerobic sulfur-reducing natronoarchaea from hypersaline soda lakes.</title>
        <authorList>
            <person name="Sorokin D.Y."/>
            <person name="Kublanov I.V."/>
            <person name="Roman P."/>
            <person name="Sinninghe Damste J.S."/>
            <person name="Golyshin P.N."/>
            <person name="Rojo D."/>
            <person name="Ciordia S."/>
            <person name="Mena M.D.C."/>
            <person name="Ferrer M."/>
            <person name="Messina E."/>
            <person name="Smedile F."/>
            <person name="La Spada G."/>
            <person name="La Cono V."/>
            <person name="Yakimov M.M."/>
        </authorList>
    </citation>
    <scope>NUCLEOTIDE SEQUENCE [LARGE SCALE GENOMIC DNA]</scope>
    <source>
        <strain evidence="6">AArc-Sl</strain>
    </source>
</reference>
<evidence type="ECO:0000259" key="4">
    <source>
        <dbReference type="PROSITE" id="PS50111"/>
    </source>
</evidence>
<dbReference type="InterPro" id="IPR004089">
    <property type="entry name" value="MCPsignal_dom"/>
</dbReference>
<evidence type="ECO:0000256" key="1">
    <source>
        <dbReference type="ARBA" id="ARBA00023224"/>
    </source>
</evidence>
<evidence type="ECO:0000256" key="3">
    <source>
        <dbReference type="PROSITE-ProRule" id="PRU00284"/>
    </source>
</evidence>
<name>A0A343TM19_9EURY</name>
<evidence type="ECO:0000313" key="6">
    <source>
        <dbReference type="Proteomes" id="UP000263012"/>
    </source>
</evidence>
<sequence>MSQKNRTLETNMLALDASIEAARADEAGDGFAVVAEANEGQANSRSVVERAEKQETTVETLVGGVENLTTDG</sequence>
<dbReference type="EMBL" id="CP025066">
    <property type="protein sequence ID" value="AUX10141.1"/>
    <property type="molecule type" value="Genomic_DNA"/>
</dbReference>
<keyword evidence="6" id="KW-1185">Reference proteome</keyword>
<evidence type="ECO:0000313" key="5">
    <source>
        <dbReference type="EMBL" id="AUX10141.1"/>
    </source>
</evidence>
<dbReference type="KEGG" id="hdf:AArcSl_2520"/>
<dbReference type="AlphaFoldDB" id="A0A343TM19"/>
<dbReference type="Pfam" id="PF00015">
    <property type="entry name" value="MCPsignal"/>
    <property type="match status" value="1"/>
</dbReference>
<dbReference type="PROSITE" id="PS50111">
    <property type="entry name" value="CHEMOTAXIS_TRANSDUC_2"/>
    <property type="match status" value="1"/>
</dbReference>
<dbReference type="PANTHER" id="PTHR32089:SF112">
    <property type="entry name" value="LYSOZYME-LIKE PROTEIN-RELATED"/>
    <property type="match status" value="1"/>
</dbReference>
<organism evidence="5 6">
    <name type="scientific">Halalkaliarchaeum desulfuricum</name>
    <dbReference type="NCBI Taxonomy" id="2055893"/>
    <lineage>
        <taxon>Archaea</taxon>
        <taxon>Methanobacteriati</taxon>
        <taxon>Methanobacteriota</taxon>
        <taxon>Stenosarchaea group</taxon>
        <taxon>Halobacteria</taxon>
        <taxon>Halobacteriales</taxon>
        <taxon>Haloferacaceae</taxon>
        <taxon>Halalkaliarchaeum</taxon>
    </lineage>
</organism>
<evidence type="ECO:0000256" key="2">
    <source>
        <dbReference type="ARBA" id="ARBA00029447"/>
    </source>
</evidence>
<gene>
    <name evidence="5" type="ORF">AArcSl_2520</name>
</gene>
<dbReference type="GO" id="GO:0016020">
    <property type="term" value="C:membrane"/>
    <property type="evidence" value="ECO:0007669"/>
    <property type="project" value="InterPro"/>
</dbReference>
<dbReference type="GO" id="GO:0007165">
    <property type="term" value="P:signal transduction"/>
    <property type="evidence" value="ECO:0007669"/>
    <property type="project" value="UniProtKB-KW"/>
</dbReference>
<dbReference type="PANTHER" id="PTHR32089">
    <property type="entry name" value="METHYL-ACCEPTING CHEMOTAXIS PROTEIN MCPB"/>
    <property type="match status" value="1"/>
</dbReference>
<protein>
    <submittedName>
        <fullName evidence="5">Methyl-accepting chemotaxis protein</fullName>
    </submittedName>
</protein>